<evidence type="ECO:0000313" key="8">
    <source>
        <dbReference type="EMBL" id="QEH34648.1"/>
    </source>
</evidence>
<gene>
    <name evidence="8" type="primary">glgE1</name>
    <name evidence="6" type="synonym">glgE</name>
    <name evidence="8" type="ORF">OJF2_31890</name>
</gene>
<evidence type="ECO:0000256" key="6">
    <source>
        <dbReference type="HAMAP-Rule" id="MF_02124"/>
    </source>
</evidence>
<feature type="site" description="Transition state stabilizer" evidence="6">
    <location>
        <position position="478"/>
    </location>
</feature>
<dbReference type="HAMAP" id="MF_02124">
    <property type="entry name" value="GlgE"/>
    <property type="match status" value="1"/>
</dbReference>
<dbReference type="Gene3D" id="1.20.58.80">
    <property type="entry name" value="Phosphotransferase system, lactose/cellobiose-type IIA subunit"/>
    <property type="match status" value="1"/>
</dbReference>
<accession>A0A5B9W271</accession>
<organism evidence="8 9">
    <name type="scientific">Aquisphaera giovannonii</name>
    <dbReference type="NCBI Taxonomy" id="406548"/>
    <lineage>
        <taxon>Bacteria</taxon>
        <taxon>Pseudomonadati</taxon>
        <taxon>Planctomycetota</taxon>
        <taxon>Planctomycetia</taxon>
        <taxon>Isosphaerales</taxon>
        <taxon>Isosphaeraceae</taxon>
        <taxon>Aquisphaera</taxon>
    </lineage>
</organism>
<dbReference type="Proteomes" id="UP000324233">
    <property type="component" value="Chromosome"/>
</dbReference>
<comment type="subunit">
    <text evidence="1 6">Homodimer.</text>
</comment>
<dbReference type="EMBL" id="CP042997">
    <property type="protein sequence ID" value="QEH34648.1"/>
    <property type="molecule type" value="Genomic_DNA"/>
</dbReference>
<dbReference type="GO" id="GO:0030979">
    <property type="term" value="P:alpha-glucan biosynthetic process"/>
    <property type="evidence" value="ECO:0007669"/>
    <property type="project" value="UniProtKB-UniRule"/>
</dbReference>
<dbReference type="GO" id="GO:0004553">
    <property type="term" value="F:hydrolase activity, hydrolyzing O-glycosyl compounds"/>
    <property type="evidence" value="ECO:0007669"/>
    <property type="project" value="InterPro"/>
</dbReference>
<feature type="domain" description="Glycosyl hydrolase family 13 catalytic" evidence="7">
    <location>
        <begin position="208"/>
        <end position="558"/>
    </location>
</feature>
<evidence type="ECO:0000256" key="3">
    <source>
        <dbReference type="ARBA" id="ARBA00022679"/>
    </source>
</evidence>
<reference evidence="8 9" key="1">
    <citation type="submission" date="2019-08" db="EMBL/GenBank/DDBJ databases">
        <title>Deep-cultivation of Planctomycetes and their phenomic and genomic characterization uncovers novel biology.</title>
        <authorList>
            <person name="Wiegand S."/>
            <person name="Jogler M."/>
            <person name="Boedeker C."/>
            <person name="Pinto D."/>
            <person name="Vollmers J."/>
            <person name="Rivas-Marin E."/>
            <person name="Kohn T."/>
            <person name="Peeters S.H."/>
            <person name="Heuer A."/>
            <person name="Rast P."/>
            <person name="Oberbeckmann S."/>
            <person name="Bunk B."/>
            <person name="Jeske O."/>
            <person name="Meyerdierks A."/>
            <person name="Storesund J.E."/>
            <person name="Kallscheuer N."/>
            <person name="Luecker S."/>
            <person name="Lage O.M."/>
            <person name="Pohl T."/>
            <person name="Merkel B.J."/>
            <person name="Hornburger P."/>
            <person name="Mueller R.-W."/>
            <person name="Bruemmer F."/>
            <person name="Labrenz M."/>
            <person name="Spormann A.M."/>
            <person name="Op den Camp H."/>
            <person name="Overmann J."/>
            <person name="Amann R."/>
            <person name="Jetten M.S.M."/>
            <person name="Mascher T."/>
            <person name="Medema M.H."/>
            <person name="Devos D.P."/>
            <person name="Kaster A.-K."/>
            <person name="Ovreas L."/>
            <person name="Rohde M."/>
            <person name="Galperin M.Y."/>
            <person name="Jogler C."/>
        </authorList>
    </citation>
    <scope>NUCLEOTIDE SEQUENCE [LARGE SCALE GENOMIC DNA]</scope>
    <source>
        <strain evidence="8 9">OJF2</strain>
    </source>
</reference>
<sequence length="675" mass="76722">MAPEESKKPKSPPRPAPSRVIVEGVTPEIDAGRFPVKRTVGEEVVVSAFAFTDGHDNLAGVVKYRVVGAADWSEASLRPLGQDLWTGVFVVRQLGWYEYTVEAWIDWFATWLKEITKKAEAGQDVGSELLEGARLVREAAGRATGAEADWLRARADVLGAPSDQGPRVAAAIDPALAAVMVRYPDRSRTEPYDRVLRVMVERERARYGAWYEMFPRSCSPEPGRHGTFRDAEARLPYVASMGFDVLYLPPIHPIGRSFRKGPNNSLTAGPDDPGSPWAIGGPEGGHKAVHPELGTLEDFDRLVASANALGLEIALDIAFQCSPDHPYVREHPQWFRHRPDGTIKYAENPPKKYQDIYPIDFENDDWEALWAELRDVFLFWIGHGVKIFRVDNPHTKPFRFWDWVIRQVWDKHPETIFLAEAFTRPKVMHRLAKGGYPQSYSYFTWRNTKWALTQYFTELTQTDAVEYMRPNLFANTPDILHEFLQYGGRPAFQIRLVLAATLGATYGIYGPPFEQCVGAAWKPGSEEYLDSEKYQVRHWDLDRPGNLRAFIARVNAIRRENPALHHDRNLRFFQTDNDQILAYGKATPDLSNIVVVVVNLDPYHVQSGWVHLPLGELGLGAGPESAYQVHDLISESRFLWHGESNFVLIDPQASPAHIFRVRRKVKTERDFDYYM</sequence>
<dbReference type="Gene3D" id="3.20.20.80">
    <property type="entry name" value="Glycosidases"/>
    <property type="match status" value="1"/>
</dbReference>
<feature type="binding site" evidence="6">
    <location>
        <position position="320"/>
    </location>
    <ligand>
        <name>alpha-maltose 1-phosphate</name>
        <dbReference type="ChEBI" id="CHEBI:63576"/>
    </ligand>
</feature>
<evidence type="ECO:0000256" key="5">
    <source>
        <dbReference type="ARBA" id="ARBA00048735"/>
    </source>
</evidence>
<dbReference type="CDD" id="cd11344">
    <property type="entry name" value="AmyAc_GlgE_like"/>
    <property type="match status" value="1"/>
</dbReference>
<proteinExistence type="inferred from homology"/>
<dbReference type="OrthoDB" id="9805159at2"/>
<comment type="similarity">
    <text evidence="6">Belongs to the glycosyl hydrolase 13 family. GlgE subfamily.</text>
</comment>
<evidence type="ECO:0000259" key="7">
    <source>
        <dbReference type="SMART" id="SM00642"/>
    </source>
</evidence>
<feature type="binding site" evidence="6">
    <location>
        <position position="355"/>
    </location>
    <ligand>
        <name>alpha-maltose 1-phosphate</name>
        <dbReference type="ChEBI" id="CHEBI:63576"/>
    </ligand>
</feature>
<keyword evidence="2 6" id="KW-0328">Glycosyltransferase</keyword>
<dbReference type="RefSeq" id="WP_148594538.1">
    <property type="nucleotide sequence ID" value="NZ_CP042997.1"/>
</dbReference>
<dbReference type="SUPFAM" id="SSF51445">
    <property type="entry name" value="(Trans)glycosidases"/>
    <property type="match status" value="1"/>
</dbReference>
<name>A0A5B9W271_9BACT</name>
<feature type="active site" description="Nucleophile" evidence="6">
    <location>
        <position position="391"/>
    </location>
</feature>
<dbReference type="InterPro" id="IPR017853">
    <property type="entry name" value="GH"/>
</dbReference>
<evidence type="ECO:0000256" key="4">
    <source>
        <dbReference type="ARBA" id="ARBA00023277"/>
    </source>
</evidence>
<dbReference type="Pfam" id="PF11896">
    <property type="entry name" value="GlgE_dom_N_S"/>
    <property type="match status" value="1"/>
</dbReference>
<dbReference type="Pfam" id="PF21702">
    <property type="entry name" value="GLGE_C"/>
    <property type="match status" value="1"/>
</dbReference>
<dbReference type="InterPro" id="IPR013783">
    <property type="entry name" value="Ig-like_fold"/>
</dbReference>
<dbReference type="InterPro" id="IPR021828">
    <property type="entry name" value="GlgE_dom_N/S"/>
</dbReference>
<feature type="binding site" evidence="6">
    <location>
        <position position="392"/>
    </location>
    <ligand>
        <name>alpha-maltose 1-phosphate</name>
        <dbReference type="ChEBI" id="CHEBI:63576"/>
    </ligand>
</feature>
<dbReference type="AlphaFoldDB" id="A0A5B9W271"/>
<dbReference type="PANTHER" id="PTHR47786:SF2">
    <property type="entry name" value="GLYCOSYL HYDROLASE FAMILY 13 CATALYTIC DOMAIN-CONTAINING PROTEIN"/>
    <property type="match status" value="1"/>
</dbReference>
<evidence type="ECO:0000256" key="1">
    <source>
        <dbReference type="ARBA" id="ARBA00011738"/>
    </source>
</evidence>
<comment type="function">
    <text evidence="6">Maltosyltransferase that uses maltose 1-phosphate (M1P) as the sugar donor to elongate linear or branched alpha-(1-&gt;4)-glucans. Is involved in a branched alpha-glucan biosynthetic pathway from trehalose, together with TreS, Mak and GlgB.</text>
</comment>
<feature type="active site" description="Proton donor" evidence="6">
    <location>
        <position position="420"/>
    </location>
</feature>
<dbReference type="InterPro" id="IPR026585">
    <property type="entry name" value="GlgE"/>
</dbReference>
<dbReference type="PANTHER" id="PTHR47786">
    <property type="entry name" value="ALPHA-1,4-GLUCAN:MALTOSE-1-PHOSPHATE MALTOSYLTRANSFERASE"/>
    <property type="match status" value="1"/>
</dbReference>
<evidence type="ECO:0000256" key="2">
    <source>
        <dbReference type="ARBA" id="ARBA00022676"/>
    </source>
</evidence>
<feature type="binding site" evidence="6">
    <location>
        <position position="260"/>
    </location>
    <ligand>
        <name>alpha-maltose 1-phosphate</name>
        <dbReference type="ChEBI" id="CHEBI:63576"/>
    </ligand>
</feature>
<evidence type="ECO:0000313" key="9">
    <source>
        <dbReference type="Proteomes" id="UP000324233"/>
    </source>
</evidence>
<keyword evidence="4 6" id="KW-0119">Carbohydrate metabolism</keyword>
<feature type="binding site" evidence="6">
    <location>
        <begin position="533"/>
        <end position="534"/>
    </location>
    <ligand>
        <name>alpha-maltose 1-phosphate</name>
        <dbReference type="ChEBI" id="CHEBI:63576"/>
    </ligand>
</feature>
<dbReference type="InterPro" id="IPR013780">
    <property type="entry name" value="Glyco_hydro_b"/>
</dbReference>
<dbReference type="EC" id="2.4.99.16" evidence="6"/>
<dbReference type="InterPro" id="IPR049171">
    <property type="entry name" value="GLGE_C"/>
</dbReference>
<keyword evidence="9" id="KW-1185">Reference proteome</keyword>
<keyword evidence="3 6" id="KW-0808">Transferase</keyword>
<protein>
    <recommendedName>
        <fullName evidence="6">Alpha-1,4-glucan:maltose-1-phosphate maltosyltransferase</fullName>
        <shortName evidence="6">GMPMT</shortName>
        <ecNumber evidence="6">2.4.99.16</ecNumber>
    </recommendedName>
    <alternativeName>
        <fullName evidence="6">(1-&gt;4)-alpha-D-glucan:maltose-1-phosphate alpha-D-maltosyltransferase</fullName>
    </alternativeName>
</protein>
<dbReference type="SMART" id="SM00642">
    <property type="entry name" value="Aamy"/>
    <property type="match status" value="1"/>
</dbReference>
<dbReference type="GO" id="GO:0016758">
    <property type="term" value="F:hexosyltransferase activity"/>
    <property type="evidence" value="ECO:0007669"/>
    <property type="project" value="UniProtKB-UniRule"/>
</dbReference>
<dbReference type="Gene3D" id="2.60.40.1180">
    <property type="entry name" value="Golgi alpha-mannosidase II"/>
    <property type="match status" value="1"/>
</dbReference>
<dbReference type="Gene3D" id="2.60.40.10">
    <property type="entry name" value="Immunoglobulins"/>
    <property type="match status" value="1"/>
</dbReference>
<dbReference type="InterPro" id="IPR006047">
    <property type="entry name" value="GH13_cat_dom"/>
</dbReference>
<dbReference type="KEGG" id="agv:OJF2_31890"/>
<comment type="catalytic activity">
    <reaction evidence="5 6">
        <text>alpha-maltose 1-phosphate + [(1-&gt;4)-alpha-D-glucosyl](n) = [(1-&gt;4)-alpha-D-glucosyl](n+2) + phosphate</text>
        <dbReference type="Rhea" id="RHEA:42692"/>
        <dbReference type="Rhea" id="RHEA-COMP:9584"/>
        <dbReference type="Rhea" id="RHEA-COMP:10183"/>
        <dbReference type="ChEBI" id="CHEBI:15444"/>
        <dbReference type="ChEBI" id="CHEBI:43474"/>
        <dbReference type="ChEBI" id="CHEBI:63576"/>
        <dbReference type="EC" id="2.4.99.16"/>
    </reaction>
</comment>